<dbReference type="RefSeq" id="WP_285661351.1">
    <property type="nucleotide sequence ID" value="NZ_BSTX01000001.1"/>
</dbReference>
<evidence type="ECO:0000256" key="1">
    <source>
        <dbReference type="SAM" id="Phobius"/>
    </source>
</evidence>
<evidence type="ECO:0000313" key="2">
    <source>
        <dbReference type="EMBL" id="GLZ76167.1"/>
    </source>
</evidence>
<dbReference type="Proteomes" id="UP001165079">
    <property type="component" value="Unassembled WGS sequence"/>
</dbReference>
<evidence type="ECO:0000313" key="3">
    <source>
        <dbReference type="Proteomes" id="UP001165079"/>
    </source>
</evidence>
<keyword evidence="3" id="KW-1185">Reference proteome</keyword>
<reference evidence="2" key="1">
    <citation type="submission" date="2023-03" db="EMBL/GenBank/DDBJ databases">
        <title>Actinorhabdospora filicis NBRC 111898.</title>
        <authorList>
            <person name="Ichikawa N."/>
            <person name="Sato H."/>
            <person name="Tonouchi N."/>
        </authorList>
    </citation>
    <scope>NUCLEOTIDE SEQUENCE</scope>
    <source>
        <strain evidence="2">NBRC 111898</strain>
    </source>
</reference>
<keyword evidence="1" id="KW-0472">Membrane</keyword>
<name>A0A9W6SHQ9_9ACTN</name>
<sequence length="165" mass="17062">MRRTPIGLIVTAAVATVALALVLLLDVRVSGRDRVGDAVSVARERLAAVTAEIATAVRERADALSRSEAPLAELQSIVVHVVAGHSGVSHVDFPGAGPGERQVDVVLVVEEEIDRDWGGEASTLRVGSCVRFGPAGFAGIDCGAVWELIPSKGERPQILVPGGAG</sequence>
<dbReference type="EMBL" id="BSTX01000001">
    <property type="protein sequence ID" value="GLZ76167.1"/>
    <property type="molecule type" value="Genomic_DNA"/>
</dbReference>
<accession>A0A9W6SHQ9</accession>
<protein>
    <submittedName>
        <fullName evidence="2">Uncharacterized protein</fullName>
    </submittedName>
</protein>
<comment type="caution">
    <text evidence="2">The sequence shown here is derived from an EMBL/GenBank/DDBJ whole genome shotgun (WGS) entry which is preliminary data.</text>
</comment>
<dbReference type="AlphaFoldDB" id="A0A9W6SHQ9"/>
<proteinExistence type="predicted"/>
<gene>
    <name evidence="2" type="ORF">Afil01_09740</name>
</gene>
<organism evidence="2 3">
    <name type="scientific">Actinorhabdospora filicis</name>
    <dbReference type="NCBI Taxonomy" id="1785913"/>
    <lineage>
        <taxon>Bacteria</taxon>
        <taxon>Bacillati</taxon>
        <taxon>Actinomycetota</taxon>
        <taxon>Actinomycetes</taxon>
        <taxon>Micromonosporales</taxon>
        <taxon>Micromonosporaceae</taxon>
        <taxon>Actinorhabdospora</taxon>
    </lineage>
</organism>
<keyword evidence="1" id="KW-0812">Transmembrane</keyword>
<feature type="transmembrane region" description="Helical" evidence="1">
    <location>
        <begin position="6"/>
        <end position="25"/>
    </location>
</feature>
<keyword evidence="1" id="KW-1133">Transmembrane helix</keyword>